<dbReference type="InterPro" id="IPR016040">
    <property type="entry name" value="NAD(P)-bd_dom"/>
</dbReference>
<feature type="domain" description="NAD(P)-binding" evidence="1">
    <location>
        <begin position="7"/>
        <end position="195"/>
    </location>
</feature>
<sequence>MKIAILGATGWVGNALVAEAKARGHDVIAIVRDPTKLTIKGVSTRAFDLHSSADFAPVVEGADVVIASVSGRAAGNHDLVAQTAKRLLVALANTQKRLLWVGGAGSLEVAPGVALVTSPDFPAEFKDEALAQGEALRVFRSNKLNTQWTFVSPAAVLYPGDSEGEYRIGGDAFFTNSDGESKISVTDYAKAMIDEAQQGEHLNQRISVAY</sequence>
<dbReference type="InterPro" id="IPR036291">
    <property type="entry name" value="NAD(P)-bd_dom_sf"/>
</dbReference>
<organism evidence="2 3">
    <name type="scientific">Paraglaciecola mesophila</name>
    <dbReference type="NCBI Taxonomy" id="197222"/>
    <lineage>
        <taxon>Bacteria</taxon>
        <taxon>Pseudomonadati</taxon>
        <taxon>Pseudomonadota</taxon>
        <taxon>Gammaproteobacteria</taxon>
        <taxon>Alteromonadales</taxon>
        <taxon>Alteromonadaceae</taxon>
        <taxon>Paraglaciecola</taxon>
    </lineage>
</organism>
<evidence type="ECO:0000313" key="3">
    <source>
        <dbReference type="Proteomes" id="UP000464524"/>
    </source>
</evidence>
<evidence type="ECO:0000259" key="1">
    <source>
        <dbReference type="Pfam" id="PF13460"/>
    </source>
</evidence>
<accession>A0A857JMS5</accession>
<dbReference type="EMBL" id="CP047656">
    <property type="protein sequence ID" value="QHJ13365.1"/>
    <property type="molecule type" value="Genomic_DNA"/>
</dbReference>
<dbReference type="Proteomes" id="UP000464524">
    <property type="component" value="Chromosome"/>
</dbReference>
<proteinExistence type="predicted"/>
<name>A0A857JMS5_9ALTE</name>
<dbReference type="Pfam" id="PF13460">
    <property type="entry name" value="NAD_binding_10"/>
    <property type="match status" value="1"/>
</dbReference>
<dbReference type="GO" id="GO:0016646">
    <property type="term" value="F:oxidoreductase activity, acting on the CH-NH group of donors, NAD or NADP as acceptor"/>
    <property type="evidence" value="ECO:0007669"/>
    <property type="project" value="TreeGrafter"/>
</dbReference>
<dbReference type="RefSeq" id="WP_160181460.1">
    <property type="nucleotide sequence ID" value="NZ_CP047656.1"/>
</dbReference>
<dbReference type="PANTHER" id="PTHR43355:SF2">
    <property type="entry name" value="FLAVIN REDUCTASE (NADPH)"/>
    <property type="match status" value="1"/>
</dbReference>
<keyword evidence="3" id="KW-1185">Reference proteome</keyword>
<dbReference type="KEGG" id="pmes:FX988_03626"/>
<dbReference type="SUPFAM" id="SSF51735">
    <property type="entry name" value="NAD(P)-binding Rossmann-fold domains"/>
    <property type="match status" value="1"/>
</dbReference>
<dbReference type="OrthoDB" id="7352421at2"/>
<dbReference type="InterPro" id="IPR051606">
    <property type="entry name" value="Polyketide_Oxido-like"/>
</dbReference>
<dbReference type="PANTHER" id="PTHR43355">
    <property type="entry name" value="FLAVIN REDUCTASE (NADPH)"/>
    <property type="match status" value="1"/>
</dbReference>
<dbReference type="Gene3D" id="3.40.50.720">
    <property type="entry name" value="NAD(P)-binding Rossmann-like Domain"/>
    <property type="match status" value="1"/>
</dbReference>
<gene>
    <name evidence="2" type="ORF">FX988_03626</name>
</gene>
<reference evidence="2 3" key="1">
    <citation type="submission" date="2019-12" db="EMBL/GenBank/DDBJ databases">
        <title>Genome sequencing and assembly of endphytes of Porphyra tenera.</title>
        <authorList>
            <person name="Park J.M."/>
            <person name="Shin R."/>
            <person name="Jo S.H."/>
        </authorList>
    </citation>
    <scope>NUCLEOTIDE SEQUENCE [LARGE SCALE GENOMIC DNA]</scope>
    <source>
        <strain evidence="2 3">GPM4</strain>
    </source>
</reference>
<protein>
    <recommendedName>
        <fullName evidence="1">NAD(P)-binding domain-containing protein</fullName>
    </recommendedName>
</protein>
<dbReference type="AlphaFoldDB" id="A0A857JMS5"/>
<evidence type="ECO:0000313" key="2">
    <source>
        <dbReference type="EMBL" id="QHJ13365.1"/>
    </source>
</evidence>
<dbReference type="CDD" id="cd05244">
    <property type="entry name" value="BVR-B_like_SDR_a"/>
    <property type="match status" value="1"/>
</dbReference>